<comment type="caution">
    <text evidence="1">The sequence shown here is derived from an EMBL/GenBank/DDBJ whole genome shotgun (WGS) entry which is preliminary data.</text>
</comment>
<dbReference type="EMBL" id="BOOK01000008">
    <property type="protein sequence ID" value="GIH99454.1"/>
    <property type="molecule type" value="Genomic_DNA"/>
</dbReference>
<organism evidence="1 2">
    <name type="scientific">Planobispora takensis</name>
    <dbReference type="NCBI Taxonomy" id="1367882"/>
    <lineage>
        <taxon>Bacteria</taxon>
        <taxon>Bacillati</taxon>
        <taxon>Actinomycetota</taxon>
        <taxon>Actinomycetes</taxon>
        <taxon>Streptosporangiales</taxon>
        <taxon>Streptosporangiaceae</taxon>
        <taxon>Planobispora</taxon>
    </lineage>
</organism>
<dbReference type="RefSeq" id="WP_203873910.1">
    <property type="nucleotide sequence ID" value="NZ_BOOK01000008.1"/>
</dbReference>
<dbReference type="InterPro" id="IPR054632">
    <property type="entry name" value="Aroma_sacti_dom"/>
</dbReference>
<name>A0A8J3WR81_9ACTN</name>
<reference evidence="1" key="1">
    <citation type="submission" date="2021-01" db="EMBL/GenBank/DDBJ databases">
        <title>Whole genome shotgun sequence of Planobispora takensis NBRC 109077.</title>
        <authorList>
            <person name="Komaki H."/>
            <person name="Tamura T."/>
        </authorList>
    </citation>
    <scope>NUCLEOTIDE SEQUENCE</scope>
    <source>
        <strain evidence="1">NBRC 109077</strain>
    </source>
</reference>
<dbReference type="NCBIfam" id="NF045560">
    <property type="entry name" value="aroma_sacti_dom"/>
    <property type="match status" value="1"/>
</dbReference>
<sequence>MTFDALAELRRAGNPVDLLSDGQRAVLARLTEPEVRVLISVKERLDAASDSEVEGHVSVKVV</sequence>
<accession>A0A8J3WR81</accession>
<keyword evidence="2" id="KW-1185">Reference proteome</keyword>
<dbReference type="Proteomes" id="UP000634476">
    <property type="component" value="Unassembled WGS sequence"/>
</dbReference>
<protein>
    <submittedName>
        <fullName evidence="1">Uncharacterized protein</fullName>
    </submittedName>
</protein>
<evidence type="ECO:0000313" key="1">
    <source>
        <dbReference type="EMBL" id="GIH99454.1"/>
    </source>
</evidence>
<dbReference type="AlphaFoldDB" id="A0A8J3WR81"/>
<proteinExistence type="predicted"/>
<evidence type="ECO:0000313" key="2">
    <source>
        <dbReference type="Proteomes" id="UP000634476"/>
    </source>
</evidence>
<gene>
    <name evidence="1" type="ORF">Pta02_14630</name>
</gene>